<evidence type="ECO:0000256" key="1">
    <source>
        <dbReference type="ARBA" id="ARBA00004127"/>
    </source>
</evidence>
<feature type="transmembrane region" description="Helical" evidence="6">
    <location>
        <begin position="195"/>
        <end position="212"/>
    </location>
</feature>
<keyword evidence="9" id="KW-1185">Reference proteome</keyword>
<name>A0A150F2L6_9BACI</name>
<accession>A0A150F2L6</accession>
<dbReference type="EMBL" id="LSBA01000039">
    <property type="protein sequence ID" value="KXZ13210.1"/>
    <property type="molecule type" value="Genomic_DNA"/>
</dbReference>
<keyword evidence="5 6" id="KW-0472">Membrane</keyword>
<evidence type="ECO:0000256" key="6">
    <source>
        <dbReference type="SAM" id="Phobius"/>
    </source>
</evidence>
<dbReference type="STRING" id="1793963.AXI58_05950"/>
<dbReference type="RefSeq" id="WP_061523436.1">
    <property type="nucleotide sequence ID" value="NZ_JANBMN010000001.1"/>
</dbReference>
<sequence length="304" mass="33597">MLEKNAAISYSRTTGIVLVLTGAILWGVSGTVAQYLFQHRHFNTEWLTSVRLLMSGLLLLGIAYRKEKQRIWAVWKNKRDGFSLLLFGIFGMLGVQYTYFAAIQHGNAATATVLQYLGPAIITCFLALRSKRLPSGKELLAVFLAVLGTFILVTHGNVRSLSMSGWAIFWGISSAFALAFYTLQPHQLLKKWGSAIVVGWGMLIGGIALSFVRQPWDFEGQWSLSAYAAIVFIIIFGTLIAFYCYLESLKYLSASETSLLACAEPLSAAFLAVIWLHVPFGLSEWLGTLLILGTIALLSIKKQK</sequence>
<evidence type="ECO:0000256" key="4">
    <source>
        <dbReference type="ARBA" id="ARBA00022989"/>
    </source>
</evidence>
<feature type="transmembrane region" description="Helical" evidence="6">
    <location>
        <begin position="108"/>
        <end position="128"/>
    </location>
</feature>
<comment type="caution">
    <text evidence="8">The sequence shown here is derived from an EMBL/GenBank/DDBJ whole genome shotgun (WGS) entry which is preliminary data.</text>
</comment>
<evidence type="ECO:0000259" key="7">
    <source>
        <dbReference type="Pfam" id="PF00892"/>
    </source>
</evidence>
<dbReference type="InterPro" id="IPR037185">
    <property type="entry name" value="EmrE-like"/>
</dbReference>
<dbReference type="PANTHER" id="PTHR32322:SF2">
    <property type="entry name" value="EAMA DOMAIN-CONTAINING PROTEIN"/>
    <property type="match status" value="1"/>
</dbReference>
<feature type="transmembrane region" description="Helical" evidence="6">
    <location>
        <begin position="84"/>
        <end position="102"/>
    </location>
</feature>
<dbReference type="OrthoDB" id="9810818at2"/>
<feature type="domain" description="EamA" evidence="7">
    <location>
        <begin position="14"/>
        <end position="153"/>
    </location>
</feature>
<feature type="transmembrane region" description="Helical" evidence="6">
    <location>
        <begin position="164"/>
        <end position="183"/>
    </location>
</feature>
<reference evidence="9" key="1">
    <citation type="submission" date="2016-02" db="EMBL/GenBank/DDBJ databases">
        <authorList>
            <person name="Dunlap C."/>
        </authorList>
    </citation>
    <scope>NUCLEOTIDE SEQUENCE [LARGE SCALE GENOMIC DNA]</scope>
    <source>
        <strain evidence="9">NRRL B-41092</strain>
    </source>
</reference>
<dbReference type="InterPro" id="IPR050638">
    <property type="entry name" value="AA-Vitamin_Transporters"/>
</dbReference>
<keyword evidence="4 6" id="KW-1133">Transmembrane helix</keyword>
<feature type="transmembrane region" description="Helical" evidence="6">
    <location>
        <begin position="258"/>
        <end position="276"/>
    </location>
</feature>
<dbReference type="InterPro" id="IPR000620">
    <property type="entry name" value="EamA_dom"/>
</dbReference>
<evidence type="ECO:0000256" key="3">
    <source>
        <dbReference type="ARBA" id="ARBA00022692"/>
    </source>
</evidence>
<dbReference type="AlphaFoldDB" id="A0A150F2L6"/>
<dbReference type="Proteomes" id="UP000075430">
    <property type="component" value="Unassembled WGS sequence"/>
</dbReference>
<evidence type="ECO:0000313" key="8">
    <source>
        <dbReference type="EMBL" id="KXZ13210.1"/>
    </source>
</evidence>
<gene>
    <name evidence="8" type="ORF">AXI58_05950</name>
</gene>
<dbReference type="PANTHER" id="PTHR32322">
    <property type="entry name" value="INNER MEMBRANE TRANSPORTER"/>
    <property type="match status" value="1"/>
</dbReference>
<feature type="transmembrane region" description="Helical" evidence="6">
    <location>
        <begin position="46"/>
        <end position="64"/>
    </location>
</feature>
<comment type="similarity">
    <text evidence="2">Belongs to the EamA transporter family.</text>
</comment>
<feature type="domain" description="EamA" evidence="7">
    <location>
        <begin position="166"/>
        <end position="299"/>
    </location>
</feature>
<keyword evidence="3 6" id="KW-0812">Transmembrane</keyword>
<feature type="transmembrane region" description="Helical" evidence="6">
    <location>
        <begin position="224"/>
        <end position="246"/>
    </location>
</feature>
<dbReference type="SUPFAM" id="SSF103481">
    <property type="entry name" value="Multidrug resistance efflux transporter EmrE"/>
    <property type="match status" value="2"/>
</dbReference>
<organism evidence="8 9">
    <name type="scientific">Bacillus nakamurai</name>
    <dbReference type="NCBI Taxonomy" id="1793963"/>
    <lineage>
        <taxon>Bacteria</taxon>
        <taxon>Bacillati</taxon>
        <taxon>Bacillota</taxon>
        <taxon>Bacilli</taxon>
        <taxon>Bacillales</taxon>
        <taxon>Bacillaceae</taxon>
        <taxon>Bacillus</taxon>
    </lineage>
</organism>
<proteinExistence type="inferred from homology"/>
<feature type="transmembrane region" description="Helical" evidence="6">
    <location>
        <begin position="140"/>
        <end position="158"/>
    </location>
</feature>
<evidence type="ECO:0000256" key="5">
    <source>
        <dbReference type="ARBA" id="ARBA00023136"/>
    </source>
</evidence>
<feature type="transmembrane region" description="Helical" evidence="6">
    <location>
        <begin position="282"/>
        <end position="300"/>
    </location>
</feature>
<comment type="subcellular location">
    <subcellularLocation>
        <location evidence="1">Endomembrane system</location>
        <topology evidence="1">Multi-pass membrane protein</topology>
    </subcellularLocation>
</comment>
<evidence type="ECO:0000256" key="2">
    <source>
        <dbReference type="ARBA" id="ARBA00007362"/>
    </source>
</evidence>
<evidence type="ECO:0000313" key="9">
    <source>
        <dbReference type="Proteomes" id="UP000075430"/>
    </source>
</evidence>
<dbReference type="Pfam" id="PF00892">
    <property type="entry name" value="EamA"/>
    <property type="match status" value="2"/>
</dbReference>
<dbReference type="GO" id="GO:0016020">
    <property type="term" value="C:membrane"/>
    <property type="evidence" value="ECO:0007669"/>
    <property type="project" value="UniProtKB-SubCell"/>
</dbReference>
<protein>
    <submittedName>
        <fullName evidence="8">Transporter</fullName>
    </submittedName>
</protein>